<comment type="caution">
    <text evidence="3">The sequence shown here is derived from an EMBL/GenBank/DDBJ whole genome shotgun (WGS) entry which is preliminary data.</text>
</comment>
<dbReference type="Proteomes" id="UP000664405">
    <property type="component" value="Unassembled WGS sequence"/>
</dbReference>
<protein>
    <submittedName>
        <fullName evidence="3">Uncharacterized protein</fullName>
    </submittedName>
</protein>
<feature type="transmembrane region" description="Helical" evidence="2">
    <location>
        <begin position="56"/>
        <end position="77"/>
    </location>
</feature>
<reference evidence="3" key="1">
    <citation type="submission" date="2020-12" db="EMBL/GenBank/DDBJ databases">
        <title>Oil enriched cultivation method for isolating marine PHA-producing bacteria.</title>
        <authorList>
            <person name="Zheng W."/>
            <person name="Yu S."/>
            <person name="Huang Y."/>
        </authorList>
    </citation>
    <scope>NUCLEOTIDE SEQUENCE</scope>
    <source>
        <strain evidence="3">SY-2-3</strain>
    </source>
</reference>
<evidence type="ECO:0000313" key="3">
    <source>
        <dbReference type="EMBL" id="MBN8196139.1"/>
    </source>
</evidence>
<keyword evidence="2" id="KW-0472">Membrane</keyword>
<sequence length="81" mass="9090">MQATRKFDPQPICKPPQAIAPKQTKSIRNAAKRQSMSVLFTPKTQPKIPHCTMEKLAEIFVILAALFNQTVANALFYTTND</sequence>
<keyword evidence="2" id="KW-1133">Transmembrane helix</keyword>
<accession>A0A8I1M700</accession>
<evidence type="ECO:0000313" key="4">
    <source>
        <dbReference type="Proteomes" id="UP000664405"/>
    </source>
</evidence>
<proteinExistence type="predicted"/>
<feature type="region of interest" description="Disordered" evidence="1">
    <location>
        <begin position="1"/>
        <end position="23"/>
    </location>
</feature>
<evidence type="ECO:0000256" key="1">
    <source>
        <dbReference type="SAM" id="MobiDB-lite"/>
    </source>
</evidence>
<evidence type="ECO:0000256" key="2">
    <source>
        <dbReference type="SAM" id="Phobius"/>
    </source>
</evidence>
<organism evidence="3 4">
    <name type="scientific">Thalassospira povalilytica</name>
    <dbReference type="NCBI Taxonomy" id="732237"/>
    <lineage>
        <taxon>Bacteria</taxon>
        <taxon>Pseudomonadati</taxon>
        <taxon>Pseudomonadota</taxon>
        <taxon>Alphaproteobacteria</taxon>
        <taxon>Rhodospirillales</taxon>
        <taxon>Thalassospiraceae</taxon>
        <taxon>Thalassospira</taxon>
    </lineage>
</organism>
<name>A0A8I1M700_9PROT</name>
<dbReference type="RefSeq" id="WP_206926965.1">
    <property type="nucleotide sequence ID" value="NZ_JAEKJW010000001.1"/>
</dbReference>
<dbReference type="AlphaFoldDB" id="A0A8I1M700"/>
<keyword evidence="2" id="KW-0812">Transmembrane</keyword>
<gene>
    <name evidence="3" type="ORF">JF547_06615</name>
</gene>
<dbReference type="EMBL" id="JAEKJW010000001">
    <property type="protein sequence ID" value="MBN8196139.1"/>
    <property type="molecule type" value="Genomic_DNA"/>
</dbReference>